<dbReference type="EMBL" id="QKZT01000021">
    <property type="protein sequence ID" value="PZX48330.1"/>
    <property type="molecule type" value="Genomic_DNA"/>
</dbReference>
<dbReference type="AlphaFoldDB" id="A0A2W7QQM5"/>
<sequence length="325" mass="36318">MIFLLLGAFQMDSFAQYRVIVSSDFPPIPVTNSDPDDVQSMVRFLLYTNELEVEALIASAGTFNMVANKGNILNVLDQYDLVDETLRKKDSMFPTADFLRSVTFEGLGNNHHIEIKWGCGKQLWSDIIGPGKNSEASDVIIAIADKPDPRPVYIGVWGGAREVAQAIWQVQNSRTKEELEVFLDKIRIFLIGCQDASHSWLMDNYPNLYIIESKTTYQGMFGVGTQEWAETNIIKDHGPLGAIYPPKAMAGSGVIEGDSPSFLYLLSANRGLNDPEDPTQESWGGQYVRNGDTNHFIDGPGPISISKWKNAFQLDFQKRADWMLP</sequence>
<dbReference type="Gene3D" id="3.90.245.10">
    <property type="entry name" value="Ribonucleoside hydrolase-like"/>
    <property type="match status" value="1"/>
</dbReference>
<comment type="caution">
    <text evidence="2">The sequence shown here is derived from an EMBL/GenBank/DDBJ whole genome shotgun (WGS) entry which is preliminary data.</text>
</comment>
<dbReference type="InterPro" id="IPR011483">
    <property type="entry name" value="Sde182_NH-like"/>
</dbReference>
<dbReference type="InterPro" id="IPR036452">
    <property type="entry name" value="Ribo_hydro-like"/>
</dbReference>
<proteinExistence type="predicted"/>
<reference evidence="2 3" key="1">
    <citation type="submission" date="2018-06" db="EMBL/GenBank/DDBJ databases">
        <title>Genomic Encyclopedia of Archaeal and Bacterial Type Strains, Phase II (KMG-II): from individual species to whole genera.</title>
        <authorList>
            <person name="Goeker M."/>
        </authorList>
    </citation>
    <scope>NUCLEOTIDE SEQUENCE [LARGE SCALE GENOMIC DNA]</scope>
    <source>
        <strain evidence="2 3">DSM 19830</strain>
    </source>
</reference>
<evidence type="ECO:0000313" key="2">
    <source>
        <dbReference type="EMBL" id="PZX48330.1"/>
    </source>
</evidence>
<organism evidence="2 3">
    <name type="scientific">Algoriphagus chordae</name>
    <dbReference type="NCBI Taxonomy" id="237019"/>
    <lineage>
        <taxon>Bacteria</taxon>
        <taxon>Pseudomonadati</taxon>
        <taxon>Bacteroidota</taxon>
        <taxon>Cytophagia</taxon>
        <taxon>Cytophagales</taxon>
        <taxon>Cyclobacteriaceae</taxon>
        <taxon>Algoriphagus</taxon>
    </lineage>
</organism>
<evidence type="ECO:0000259" key="1">
    <source>
        <dbReference type="Pfam" id="PF07632"/>
    </source>
</evidence>
<dbReference type="RefSeq" id="WP_211318445.1">
    <property type="nucleotide sequence ID" value="NZ_QKZT01000021.1"/>
</dbReference>
<dbReference type="Proteomes" id="UP000248882">
    <property type="component" value="Unassembled WGS sequence"/>
</dbReference>
<dbReference type="GO" id="GO:0016799">
    <property type="term" value="F:hydrolase activity, hydrolyzing N-glycosyl compounds"/>
    <property type="evidence" value="ECO:0007669"/>
    <property type="project" value="InterPro"/>
</dbReference>
<accession>A0A2W7QQM5</accession>
<keyword evidence="3" id="KW-1185">Reference proteome</keyword>
<evidence type="ECO:0000313" key="3">
    <source>
        <dbReference type="Proteomes" id="UP000248882"/>
    </source>
</evidence>
<dbReference type="Pfam" id="PF07632">
    <property type="entry name" value="Sde182_NH-like"/>
    <property type="match status" value="1"/>
</dbReference>
<feature type="domain" description="Cellulose-binding Sde182 nucleoside hydrolase-like" evidence="1">
    <location>
        <begin position="18"/>
        <end position="287"/>
    </location>
</feature>
<dbReference type="SUPFAM" id="SSF53590">
    <property type="entry name" value="Nucleoside hydrolase"/>
    <property type="match status" value="1"/>
</dbReference>
<name>A0A2W7QQM5_9BACT</name>
<protein>
    <submittedName>
        <fullName evidence="2">Uncharacterized protein DUF1593</fullName>
    </submittedName>
</protein>
<gene>
    <name evidence="2" type="ORF">LV85_03741</name>
</gene>